<gene>
    <name evidence="1" type="ORF">Thini_4162</name>
</gene>
<protein>
    <submittedName>
        <fullName evidence="1">Uncharacterized protein</fullName>
    </submittedName>
</protein>
<organism evidence="1 2">
    <name type="scientific">Thiothrix nivea (strain ATCC 35100 / DSM 5205 / JP2)</name>
    <dbReference type="NCBI Taxonomy" id="870187"/>
    <lineage>
        <taxon>Bacteria</taxon>
        <taxon>Pseudomonadati</taxon>
        <taxon>Pseudomonadota</taxon>
        <taxon>Gammaproteobacteria</taxon>
        <taxon>Thiotrichales</taxon>
        <taxon>Thiotrichaceae</taxon>
        <taxon>Thiothrix</taxon>
    </lineage>
</organism>
<dbReference type="RefSeq" id="WP_002710522.1">
    <property type="nucleotide sequence ID" value="NZ_JH651384.1"/>
</dbReference>
<keyword evidence="2" id="KW-1185">Reference proteome</keyword>
<reference evidence="2" key="1">
    <citation type="journal article" date="2011" name="Stand. Genomic Sci.">
        <title>Genome sequence of the filamentous, gliding Thiothrix nivea neotype strain (JP2(T)).</title>
        <authorList>
            <person name="Lapidus A."/>
            <person name="Nolan M."/>
            <person name="Lucas S."/>
            <person name="Glavina Del Rio T."/>
            <person name="Tice H."/>
            <person name="Cheng J.F."/>
            <person name="Tapia R."/>
            <person name="Han C."/>
            <person name="Goodwin L."/>
            <person name="Pitluck S."/>
            <person name="Liolios K."/>
            <person name="Pagani I."/>
            <person name="Ivanova N."/>
            <person name="Huntemann M."/>
            <person name="Mavromatis K."/>
            <person name="Mikhailova N."/>
            <person name="Pati A."/>
            <person name="Chen A."/>
            <person name="Palaniappan K."/>
            <person name="Land M."/>
            <person name="Brambilla E.M."/>
            <person name="Rohde M."/>
            <person name="Abt B."/>
            <person name="Verbarg S."/>
            <person name="Goker M."/>
            <person name="Bristow J."/>
            <person name="Eisen J.A."/>
            <person name="Markowitz V."/>
            <person name="Hugenholtz P."/>
            <person name="Kyrpides N.C."/>
            <person name="Klenk H.P."/>
            <person name="Woyke T."/>
        </authorList>
    </citation>
    <scope>NUCLEOTIDE SEQUENCE [LARGE SCALE GENOMIC DNA]</scope>
    <source>
        <strain evidence="2">ATCC 35100 / DSM 5205 / JP2</strain>
    </source>
</reference>
<evidence type="ECO:0000313" key="1">
    <source>
        <dbReference type="EMBL" id="EIJ36654.1"/>
    </source>
</evidence>
<proteinExistence type="predicted"/>
<dbReference type="AlphaFoldDB" id="A0A656HKM6"/>
<dbReference type="CDD" id="cd00093">
    <property type="entry name" value="HTH_XRE"/>
    <property type="match status" value="1"/>
</dbReference>
<dbReference type="Gene3D" id="1.10.260.40">
    <property type="entry name" value="lambda repressor-like DNA-binding domains"/>
    <property type="match status" value="1"/>
</dbReference>
<evidence type="ECO:0000313" key="2">
    <source>
        <dbReference type="Proteomes" id="UP000005317"/>
    </source>
</evidence>
<dbReference type="GO" id="GO:0003677">
    <property type="term" value="F:DNA binding"/>
    <property type="evidence" value="ECO:0007669"/>
    <property type="project" value="InterPro"/>
</dbReference>
<dbReference type="InterPro" id="IPR001387">
    <property type="entry name" value="Cro/C1-type_HTH"/>
</dbReference>
<dbReference type="EMBL" id="JH651384">
    <property type="protein sequence ID" value="EIJ36654.1"/>
    <property type="molecule type" value="Genomic_DNA"/>
</dbReference>
<sequence>MCKKSSARHIPQDGAKLRELREARSHSQTDIANHLQAFLKPYMKPGFTVQQPDISRLECEDSAVDVLKLLGYSHLFGVDVDFLLKPHFRSLRKNAFRLQHFSQDTDADSYLHNMENAGRILAYSKFPSSFFVSPHQESTRFQQIAQADYRETHIHTLDSLLTFIFSPVNHYSYAQRHAILGGYLEHFRHKHAKHLYFFSRAHFPATSLFPNLVLLPEKSTLLMLAPVMQPAQGDIFLEIQDEHFCQEVRDFYFHKVKTLDADITLLKIGRDTLELLQGECNMKAAVRHFYEETLKRSPEDSKLVLENFSPDMRGMLRE</sequence>
<dbReference type="Proteomes" id="UP000005317">
    <property type="component" value="Unassembled WGS sequence"/>
</dbReference>
<dbReference type="InterPro" id="IPR010982">
    <property type="entry name" value="Lambda_DNA-bd_dom_sf"/>
</dbReference>
<name>A0A656HKM6_THINJ</name>
<dbReference type="OrthoDB" id="5622183at2"/>
<accession>A0A656HKM6</accession>
<dbReference type="SUPFAM" id="SSF47413">
    <property type="entry name" value="lambda repressor-like DNA-binding domains"/>
    <property type="match status" value="1"/>
</dbReference>